<proteinExistence type="predicted"/>
<organism evidence="2 3">
    <name type="scientific">Brassica napus</name>
    <name type="common">Rape</name>
    <dbReference type="NCBI Taxonomy" id="3708"/>
    <lineage>
        <taxon>Eukaryota</taxon>
        <taxon>Viridiplantae</taxon>
        <taxon>Streptophyta</taxon>
        <taxon>Embryophyta</taxon>
        <taxon>Tracheophyta</taxon>
        <taxon>Spermatophyta</taxon>
        <taxon>Magnoliopsida</taxon>
        <taxon>eudicotyledons</taxon>
        <taxon>Gunneridae</taxon>
        <taxon>Pentapetalae</taxon>
        <taxon>rosids</taxon>
        <taxon>malvids</taxon>
        <taxon>Brassicales</taxon>
        <taxon>Brassicaceae</taxon>
        <taxon>Brassiceae</taxon>
        <taxon>Brassica</taxon>
    </lineage>
</organism>
<dbReference type="Pfam" id="PF08387">
    <property type="entry name" value="FBD"/>
    <property type="match status" value="2"/>
</dbReference>
<dbReference type="InterPro" id="IPR050232">
    <property type="entry name" value="FBL13/AtMIF1-like"/>
</dbReference>
<dbReference type="SMART" id="SM00579">
    <property type="entry name" value="FBD"/>
    <property type="match status" value="1"/>
</dbReference>
<dbReference type="InterPro" id="IPR006566">
    <property type="entry name" value="FBD"/>
</dbReference>
<name>A0ABQ8AVQ4_BRANA</name>
<sequence length="888" mass="102507">MPSFFWGWMMKAAKLGIHEDVKFSNRISHLPDDLLLRILSLVPITNAVNTSILSKRWKSLWKMMPVLRDVKTGLADVKLEYDANSRPKISSSSFKKYFIRSLKLHEAPVLQTLTLKLREHSSSLKFHSSFSNTVFRKLVVLKLHTIECHGFTDEPPVPEKYAPHTLMSDCPVLNDLSLDSVTTDPRYGFRFDHPCSSLFTISVPSLERLEIKDYTSVRTYPSNKSRFKINAPSLKYLEVCINGSNFEFYEDLHNMVEASLHVDYSQTDKLLRFLTSVEFLSINLYPTKATPSYLSQDPKHFIVLLLADTISQRLRHLKLSTYGKMSRNLLLHLLKHCPKLQVLKLQEIHWRIKWPVSPHTRCKAEEFKDPPPLFSNPSSVPECLSFHLKTFGWKCYKGTEEEKEKEIVLYKPLRSLMSLQLHEDPVLKTLNLKLLRHSDSTDTRLFPSSCSTLLETTITSSSVMDIISELPDDLLLRIMSFVHTKTAFDAQLLSKRWRNLWKKLPTLYHDYTFHKSESQFLVFINKTLELLESSVLESFYIRIVPTQTSSGVFLRGCLLAKLQVRELNFISIINPVALQIKKGIYHLQTLVILRIECCSLEDGYGNQIIPLQSLKVLQLRCVKYSSDASLSNLLSSLPSLEDLFLDRCSSDNKPTKTLSIAVRCLLRLTVLRCPDNCESHLMRLNVNAPSLKYLNVEDHWRNVSFSEEKMEELIEADVNASYIDTEKLLTAIVTAKRLSLCVVTSKILRVNVFFNQLVRLEICTCQQEWWNVLEKVLLSSPKLCILKLHQKHLFGTRDPTVRWKEPSSVPVCFASHLETFEWRGYEGTEDEKKLASYILRNAGILKTVTIYPLISNPDIRRRRILKNHMSNELVKLSGWSFTCKLVFR</sequence>
<gene>
    <name evidence="2" type="ORF">HID58_046146</name>
</gene>
<dbReference type="InterPro" id="IPR036047">
    <property type="entry name" value="F-box-like_dom_sf"/>
</dbReference>
<dbReference type="SMART" id="SM00256">
    <property type="entry name" value="FBOX"/>
    <property type="match status" value="2"/>
</dbReference>
<evidence type="ECO:0000313" key="3">
    <source>
        <dbReference type="Proteomes" id="UP000824890"/>
    </source>
</evidence>
<dbReference type="PROSITE" id="PS50181">
    <property type="entry name" value="FBOX"/>
    <property type="match status" value="2"/>
</dbReference>
<dbReference type="SUPFAM" id="SSF52047">
    <property type="entry name" value="RNI-like"/>
    <property type="match status" value="1"/>
</dbReference>
<evidence type="ECO:0000259" key="1">
    <source>
        <dbReference type="PROSITE" id="PS50181"/>
    </source>
</evidence>
<accession>A0ABQ8AVQ4</accession>
<evidence type="ECO:0000313" key="2">
    <source>
        <dbReference type="EMBL" id="KAH0896578.1"/>
    </source>
</evidence>
<dbReference type="InterPro" id="IPR053781">
    <property type="entry name" value="F-box_AtFBL13-like"/>
</dbReference>
<dbReference type="Gene3D" id="1.20.1280.50">
    <property type="match status" value="2"/>
</dbReference>
<dbReference type="Gene3D" id="3.80.10.10">
    <property type="entry name" value="Ribonuclease Inhibitor"/>
    <property type="match status" value="2"/>
</dbReference>
<dbReference type="Pfam" id="PF24758">
    <property type="entry name" value="LRR_At5g56370"/>
    <property type="match status" value="1"/>
</dbReference>
<protein>
    <recommendedName>
        <fullName evidence="1">F-box domain-containing protein</fullName>
    </recommendedName>
</protein>
<dbReference type="InterPro" id="IPR032675">
    <property type="entry name" value="LRR_dom_sf"/>
</dbReference>
<dbReference type="PANTHER" id="PTHR31900">
    <property type="entry name" value="F-BOX/RNI SUPERFAMILY PROTEIN-RELATED"/>
    <property type="match status" value="1"/>
</dbReference>
<dbReference type="InterPro" id="IPR055411">
    <property type="entry name" value="LRR_FXL15/At3g58940/PEG3-like"/>
</dbReference>
<dbReference type="InterPro" id="IPR001810">
    <property type="entry name" value="F-box_dom"/>
</dbReference>
<dbReference type="Proteomes" id="UP000824890">
    <property type="component" value="Unassembled WGS sequence"/>
</dbReference>
<dbReference type="SUPFAM" id="SSF81383">
    <property type="entry name" value="F-box domain"/>
    <property type="match status" value="2"/>
</dbReference>
<reference evidence="2 3" key="1">
    <citation type="submission" date="2021-05" db="EMBL/GenBank/DDBJ databases">
        <title>Genome Assembly of Synthetic Allotetraploid Brassica napus Reveals Homoeologous Exchanges between Subgenomes.</title>
        <authorList>
            <person name="Davis J.T."/>
        </authorList>
    </citation>
    <scope>NUCLEOTIDE SEQUENCE [LARGE SCALE GENOMIC DNA]</scope>
    <source>
        <strain evidence="3">cv. Da-Ae</strain>
        <tissue evidence="2">Seedling</tissue>
    </source>
</reference>
<dbReference type="Pfam" id="PF00646">
    <property type="entry name" value="F-box"/>
    <property type="match status" value="2"/>
</dbReference>
<feature type="domain" description="F-box" evidence="1">
    <location>
        <begin position="464"/>
        <end position="511"/>
    </location>
</feature>
<dbReference type="EMBL" id="JAGKQM010000012">
    <property type="protein sequence ID" value="KAH0896578.1"/>
    <property type="molecule type" value="Genomic_DNA"/>
</dbReference>
<comment type="caution">
    <text evidence="2">The sequence shown here is derived from an EMBL/GenBank/DDBJ whole genome shotgun (WGS) entry which is preliminary data.</text>
</comment>
<dbReference type="CDD" id="cd22160">
    <property type="entry name" value="F-box_AtFBL13-like"/>
    <property type="match status" value="1"/>
</dbReference>
<feature type="domain" description="F-box" evidence="1">
    <location>
        <begin position="24"/>
        <end position="70"/>
    </location>
</feature>
<keyword evidence="3" id="KW-1185">Reference proteome</keyword>
<dbReference type="PANTHER" id="PTHR31900:SF34">
    <property type="entry name" value="EMB|CAB62440.1-RELATED"/>
    <property type="match status" value="1"/>
</dbReference>